<dbReference type="KEGG" id="dtl:H8F01_03730"/>
<dbReference type="Pfam" id="PF01381">
    <property type="entry name" value="HTH_3"/>
    <property type="match status" value="1"/>
</dbReference>
<dbReference type="NCBIfam" id="TIGR02607">
    <property type="entry name" value="antidote_HigA"/>
    <property type="match status" value="1"/>
</dbReference>
<dbReference type="InterPro" id="IPR013430">
    <property type="entry name" value="Toxin_antidote_HigA"/>
</dbReference>
<evidence type="ECO:0000256" key="1">
    <source>
        <dbReference type="ARBA" id="ARBA00023125"/>
    </source>
</evidence>
<dbReference type="Gene3D" id="1.10.260.40">
    <property type="entry name" value="lambda repressor-like DNA-binding domains"/>
    <property type="match status" value="1"/>
</dbReference>
<evidence type="ECO:0000313" key="4">
    <source>
        <dbReference type="Proteomes" id="UP000515873"/>
    </source>
</evidence>
<dbReference type="InterPro" id="IPR001387">
    <property type="entry name" value="Cro/C1-type_HTH"/>
</dbReference>
<accession>A0A7G8Q669</accession>
<dbReference type="PANTHER" id="PTHR36924">
    <property type="entry name" value="ANTITOXIN HIGA-1"/>
    <property type="match status" value="1"/>
</dbReference>
<dbReference type="PANTHER" id="PTHR36924:SF1">
    <property type="entry name" value="ANTITOXIN HIGA-1"/>
    <property type="match status" value="1"/>
</dbReference>
<dbReference type="GO" id="GO:0003677">
    <property type="term" value="F:DNA binding"/>
    <property type="evidence" value="ECO:0007669"/>
    <property type="project" value="UniProtKB-KW"/>
</dbReference>
<name>A0A7G8Q669_9GAMM</name>
<evidence type="ECO:0000259" key="2">
    <source>
        <dbReference type="PROSITE" id="PS50943"/>
    </source>
</evidence>
<sequence>MIKNPVHPGLILQEDVLAPLELTVTTAAERLGVSRVALSRVLNGRAGISSELAIRLEKAGAGKAETWVKLQADYDLAIARKTSIRNVHPLAA</sequence>
<keyword evidence="4" id="KW-1185">Reference proteome</keyword>
<dbReference type="CDD" id="cd00093">
    <property type="entry name" value="HTH_XRE"/>
    <property type="match status" value="1"/>
</dbReference>
<organism evidence="3 4">
    <name type="scientific">Dyella telluris</name>
    <dbReference type="NCBI Taxonomy" id="2763498"/>
    <lineage>
        <taxon>Bacteria</taxon>
        <taxon>Pseudomonadati</taxon>
        <taxon>Pseudomonadota</taxon>
        <taxon>Gammaproteobacteria</taxon>
        <taxon>Lysobacterales</taxon>
        <taxon>Rhodanobacteraceae</taxon>
        <taxon>Dyella</taxon>
    </lineage>
</organism>
<reference evidence="3 4" key="1">
    <citation type="submission" date="2020-08" db="EMBL/GenBank/DDBJ databases">
        <title>Dyella sp. G9 isolated from forest soil.</title>
        <authorList>
            <person name="Fu J."/>
            <person name="Qiu L."/>
        </authorList>
    </citation>
    <scope>NUCLEOTIDE SEQUENCE [LARGE SCALE GENOMIC DNA]</scope>
    <source>
        <strain evidence="3 4">G9</strain>
    </source>
</reference>
<dbReference type="SUPFAM" id="SSF47413">
    <property type="entry name" value="lambda repressor-like DNA-binding domains"/>
    <property type="match status" value="1"/>
</dbReference>
<protein>
    <submittedName>
        <fullName evidence="3">HigA family addiction module antidote protein</fullName>
    </submittedName>
</protein>
<feature type="domain" description="HTH cro/C1-type" evidence="2">
    <location>
        <begin position="22"/>
        <end position="59"/>
    </location>
</feature>
<dbReference type="AlphaFoldDB" id="A0A7G8Q669"/>
<evidence type="ECO:0000313" key="3">
    <source>
        <dbReference type="EMBL" id="QNK02277.1"/>
    </source>
</evidence>
<dbReference type="EMBL" id="CP060412">
    <property type="protein sequence ID" value="QNK02277.1"/>
    <property type="molecule type" value="Genomic_DNA"/>
</dbReference>
<dbReference type="RefSeq" id="WP_187057734.1">
    <property type="nucleotide sequence ID" value="NZ_CP060412.1"/>
</dbReference>
<keyword evidence="1" id="KW-0238">DNA-binding</keyword>
<gene>
    <name evidence="3" type="ORF">H8F01_03730</name>
</gene>
<proteinExistence type="predicted"/>
<dbReference type="PROSITE" id="PS50943">
    <property type="entry name" value="HTH_CROC1"/>
    <property type="match status" value="1"/>
</dbReference>
<dbReference type="Proteomes" id="UP000515873">
    <property type="component" value="Chromosome"/>
</dbReference>
<dbReference type="InterPro" id="IPR010982">
    <property type="entry name" value="Lambda_DNA-bd_dom_sf"/>
</dbReference>